<dbReference type="Proteomes" id="UP000037397">
    <property type="component" value="Unassembled WGS sequence"/>
</dbReference>
<dbReference type="AlphaFoldDB" id="A0A0L6CK16"/>
<comment type="caution">
    <text evidence="2">The sequence shown here is derived from an EMBL/GenBank/DDBJ whole genome shotgun (WGS) entry which is preliminary data.</text>
</comment>
<dbReference type="InterPro" id="IPR011604">
    <property type="entry name" value="PDDEXK-like_dom_sf"/>
</dbReference>
<organism evidence="2 3">
    <name type="scientific">Luteipulveratus halotolerans</name>
    <dbReference type="NCBI Taxonomy" id="1631356"/>
    <lineage>
        <taxon>Bacteria</taxon>
        <taxon>Bacillati</taxon>
        <taxon>Actinomycetota</taxon>
        <taxon>Actinomycetes</taxon>
        <taxon>Micrococcales</taxon>
        <taxon>Dermacoccaceae</taxon>
        <taxon>Luteipulveratus</taxon>
    </lineage>
</organism>
<dbReference type="RefSeq" id="WP_050670487.1">
    <property type="nucleotide sequence ID" value="NZ_LAIR01000002.1"/>
</dbReference>
<proteinExistence type="predicted"/>
<dbReference type="Gene3D" id="3.90.320.10">
    <property type="match status" value="1"/>
</dbReference>
<dbReference type="OrthoDB" id="3292504at2"/>
<reference evidence="3" key="1">
    <citation type="submission" date="2015-03" db="EMBL/GenBank/DDBJ databases">
        <title>Luteipulveratus halotolerans sp. nov., a novel actinobacterium (Dermacoccaceae) from Sarawak, Malaysia.</title>
        <authorList>
            <person name="Juboi H."/>
            <person name="Basik A."/>
            <person name="Shamsul S.S."/>
            <person name="Arnold P."/>
            <person name="Schmitt E.K."/>
            <person name="Sanglier J.-J."/>
            <person name="Yeo T."/>
        </authorList>
    </citation>
    <scope>NUCLEOTIDE SEQUENCE [LARGE SCALE GENOMIC DNA]</scope>
    <source>
        <strain evidence="3">C296001</strain>
    </source>
</reference>
<dbReference type="EMBL" id="LAIR01000002">
    <property type="protein sequence ID" value="KNX38074.1"/>
    <property type="molecule type" value="Genomic_DNA"/>
</dbReference>
<protein>
    <recommendedName>
        <fullName evidence="1">Putative exodeoxyribonuclease 8 PDDEXK-like domain-containing protein</fullName>
    </recommendedName>
</protein>
<keyword evidence="3" id="KW-1185">Reference proteome</keyword>
<dbReference type="InterPro" id="IPR024432">
    <property type="entry name" value="Put_RecE_PDDEXK-like_dom"/>
</dbReference>
<dbReference type="STRING" id="1631356.VV01_14460"/>
<name>A0A0L6CK16_9MICO</name>
<evidence type="ECO:0000259" key="1">
    <source>
        <dbReference type="Pfam" id="PF12684"/>
    </source>
</evidence>
<sequence length="273" mass="30192">MNGYDTDPLVQNDEATYHADRSSLSQSGAKLLLDCPARFRYDMAHPVTKAAYDIGHAVHEMILGTGQGVHVVDAADWRTNAAKDAAKAAREAGRVPLLRKDFREARRMASAVRNHDIAGPLLAREGVSERSMYAEDPQTGVILRGRFDRLTTHPADGRPVFVDVKTTPKGGSNPATFARKVEEFGYYVQAPWYVDLANAAGVIDDPDALFVFVTVEKEPPYLVGVHTLAESWIDAGRERARHAIDLYADCLARDHWPAYADRITELHRPGWAA</sequence>
<gene>
    <name evidence="2" type="ORF">VV01_14460</name>
</gene>
<accession>A0A0L6CK16</accession>
<evidence type="ECO:0000313" key="2">
    <source>
        <dbReference type="EMBL" id="KNX38074.1"/>
    </source>
</evidence>
<feature type="domain" description="Putative exodeoxyribonuclease 8 PDDEXK-like" evidence="1">
    <location>
        <begin position="25"/>
        <end position="263"/>
    </location>
</feature>
<dbReference type="Pfam" id="PF12684">
    <property type="entry name" value="DUF3799"/>
    <property type="match status" value="1"/>
</dbReference>
<evidence type="ECO:0000313" key="3">
    <source>
        <dbReference type="Proteomes" id="UP000037397"/>
    </source>
</evidence>